<dbReference type="Pfam" id="PF11042">
    <property type="entry name" value="DUF2750"/>
    <property type="match status" value="1"/>
</dbReference>
<name>A0A401FR21_9BACT</name>
<dbReference type="AlphaFoldDB" id="A0A401FR21"/>
<dbReference type="Proteomes" id="UP000288096">
    <property type="component" value="Unassembled WGS sequence"/>
</dbReference>
<protein>
    <recommendedName>
        <fullName evidence="3">DUF2750 domain-containing protein</fullName>
    </recommendedName>
</protein>
<sequence length="126" mass="14649">MHQKKIENLLKMSGKERFLYFVRKVADFEEVWGLFADGWAMTADNEGRKAIPFWPEKDFSNLCAEGAWKNYNSKQIKLDKFMSKWLPGMEKDGVLVAIFPTPKNKGVIIQPKELSASLEEEIEQYE</sequence>
<dbReference type="RefSeq" id="WP_166404791.1">
    <property type="nucleotide sequence ID" value="NZ_BEXT01000001.1"/>
</dbReference>
<proteinExistence type="predicted"/>
<keyword evidence="2" id="KW-1185">Reference proteome</keyword>
<comment type="caution">
    <text evidence="1">The sequence shown here is derived from an EMBL/GenBank/DDBJ whole genome shotgun (WGS) entry which is preliminary data.</text>
</comment>
<gene>
    <name evidence="1" type="ORF">DENIS_0343</name>
</gene>
<organism evidence="1 2">
    <name type="scientific">Desulfonema ishimotonii</name>
    <dbReference type="NCBI Taxonomy" id="45657"/>
    <lineage>
        <taxon>Bacteria</taxon>
        <taxon>Pseudomonadati</taxon>
        <taxon>Thermodesulfobacteriota</taxon>
        <taxon>Desulfobacteria</taxon>
        <taxon>Desulfobacterales</taxon>
        <taxon>Desulfococcaceae</taxon>
        <taxon>Desulfonema</taxon>
    </lineage>
</organism>
<evidence type="ECO:0008006" key="3">
    <source>
        <dbReference type="Google" id="ProtNLM"/>
    </source>
</evidence>
<evidence type="ECO:0000313" key="1">
    <source>
        <dbReference type="EMBL" id="GBC59404.1"/>
    </source>
</evidence>
<accession>A0A401FR21</accession>
<reference evidence="2" key="2">
    <citation type="submission" date="2019-01" db="EMBL/GenBank/DDBJ databases">
        <title>Genome sequence of Desulfonema ishimotonii strain Tokyo 01.</title>
        <authorList>
            <person name="Fukui M."/>
        </authorList>
    </citation>
    <scope>NUCLEOTIDE SEQUENCE [LARGE SCALE GENOMIC DNA]</scope>
    <source>
        <strain evidence="2">Tokyo 01</strain>
    </source>
</reference>
<dbReference type="InterPro" id="IPR021284">
    <property type="entry name" value="DUF2750"/>
</dbReference>
<reference evidence="2" key="1">
    <citation type="submission" date="2017-11" db="EMBL/GenBank/DDBJ databases">
        <authorList>
            <person name="Watanabe M."/>
            <person name="Kojima H."/>
        </authorList>
    </citation>
    <scope>NUCLEOTIDE SEQUENCE [LARGE SCALE GENOMIC DNA]</scope>
    <source>
        <strain evidence="2">Tokyo 01</strain>
    </source>
</reference>
<evidence type="ECO:0000313" key="2">
    <source>
        <dbReference type="Proteomes" id="UP000288096"/>
    </source>
</evidence>
<dbReference type="EMBL" id="BEXT01000001">
    <property type="protein sequence ID" value="GBC59404.1"/>
    <property type="molecule type" value="Genomic_DNA"/>
</dbReference>